<proteinExistence type="inferred from homology"/>
<dbReference type="PANTHER" id="PTHR21660:SF1">
    <property type="entry name" value="ACYL-COENZYME A THIOESTERASE 13"/>
    <property type="match status" value="1"/>
</dbReference>
<keyword evidence="5" id="KW-1185">Reference proteome</keyword>
<evidence type="ECO:0000256" key="2">
    <source>
        <dbReference type="ARBA" id="ARBA00022801"/>
    </source>
</evidence>
<dbReference type="InterPro" id="IPR039298">
    <property type="entry name" value="ACOT13"/>
</dbReference>
<reference evidence="4 5" key="1">
    <citation type="submission" date="2016-11" db="EMBL/GenBank/DDBJ databases">
        <authorList>
            <person name="Jaros S."/>
            <person name="Januszkiewicz K."/>
            <person name="Wedrychowicz H."/>
        </authorList>
    </citation>
    <scope>NUCLEOTIDE SEQUENCE [LARGE SCALE GENOMIC DNA]</scope>
    <source>
        <strain evidence="4 5">DSM 16112</strain>
    </source>
</reference>
<sequence>MPDITVQSNASDLLFDLPMPLTQAFGLEGLAIGNDQATVRMPYTPAYTNSRGEVHGGAFSTLLDCTLASACRAHDPARYGVLTVDLTVHFLATARTAVIATATCERRGGSLSFACGQVHDEDGKLLALATGTFKLVERKPADSSGQG</sequence>
<dbReference type="NCBIfam" id="TIGR00369">
    <property type="entry name" value="unchar_dom_1"/>
    <property type="match status" value="1"/>
</dbReference>
<organism evidence="4 5">
    <name type="scientific">Lampropedia hyalina DSM 16112</name>
    <dbReference type="NCBI Taxonomy" id="1122156"/>
    <lineage>
        <taxon>Bacteria</taxon>
        <taxon>Pseudomonadati</taxon>
        <taxon>Pseudomonadota</taxon>
        <taxon>Betaproteobacteria</taxon>
        <taxon>Burkholderiales</taxon>
        <taxon>Comamonadaceae</taxon>
        <taxon>Lampropedia</taxon>
    </lineage>
</organism>
<dbReference type="AlphaFoldDB" id="A0A1M5A020"/>
<dbReference type="InterPro" id="IPR003736">
    <property type="entry name" value="PAAI_dom"/>
</dbReference>
<gene>
    <name evidence="4" type="ORF">SAMN02745117_01559</name>
</gene>
<dbReference type="PANTHER" id="PTHR21660">
    <property type="entry name" value="THIOESTERASE SUPERFAMILY MEMBER-RELATED"/>
    <property type="match status" value="1"/>
</dbReference>
<comment type="similarity">
    <text evidence="1">Belongs to the thioesterase PaaI family.</text>
</comment>
<dbReference type="Proteomes" id="UP000184327">
    <property type="component" value="Unassembled WGS sequence"/>
</dbReference>
<accession>A0A1M5A020</accession>
<evidence type="ECO:0000313" key="4">
    <source>
        <dbReference type="EMBL" id="SHF23598.1"/>
    </source>
</evidence>
<dbReference type="GO" id="GO:0047617">
    <property type="term" value="F:fatty acyl-CoA hydrolase activity"/>
    <property type="evidence" value="ECO:0007669"/>
    <property type="project" value="InterPro"/>
</dbReference>
<evidence type="ECO:0000313" key="5">
    <source>
        <dbReference type="Proteomes" id="UP000184327"/>
    </source>
</evidence>
<dbReference type="InterPro" id="IPR006683">
    <property type="entry name" value="Thioestr_dom"/>
</dbReference>
<feature type="domain" description="Thioesterase" evidence="3">
    <location>
        <begin position="52"/>
        <end position="126"/>
    </location>
</feature>
<dbReference type="CDD" id="cd03443">
    <property type="entry name" value="PaaI_thioesterase"/>
    <property type="match status" value="1"/>
</dbReference>
<dbReference type="InterPro" id="IPR029069">
    <property type="entry name" value="HotDog_dom_sf"/>
</dbReference>
<dbReference type="Pfam" id="PF03061">
    <property type="entry name" value="4HBT"/>
    <property type="match status" value="1"/>
</dbReference>
<dbReference type="RefSeq" id="WP_073356136.1">
    <property type="nucleotide sequence ID" value="NZ_FQUZ01000016.1"/>
</dbReference>
<name>A0A1M5A020_9BURK</name>
<keyword evidence="2" id="KW-0378">Hydrolase</keyword>
<dbReference type="Gene3D" id="3.10.129.10">
    <property type="entry name" value="Hotdog Thioesterase"/>
    <property type="match status" value="1"/>
</dbReference>
<dbReference type="STRING" id="1122156.SAMN02745117_01559"/>
<dbReference type="SUPFAM" id="SSF54637">
    <property type="entry name" value="Thioesterase/thiol ester dehydrase-isomerase"/>
    <property type="match status" value="1"/>
</dbReference>
<dbReference type="EMBL" id="FQUZ01000016">
    <property type="protein sequence ID" value="SHF23598.1"/>
    <property type="molecule type" value="Genomic_DNA"/>
</dbReference>
<protein>
    <submittedName>
        <fullName evidence="4">Uncharacterized domain 1-containing protein</fullName>
    </submittedName>
</protein>
<evidence type="ECO:0000259" key="3">
    <source>
        <dbReference type="Pfam" id="PF03061"/>
    </source>
</evidence>
<evidence type="ECO:0000256" key="1">
    <source>
        <dbReference type="ARBA" id="ARBA00008324"/>
    </source>
</evidence>
<dbReference type="OrthoDB" id="8851832at2"/>